<dbReference type="AlphaFoldDB" id="U2MN34"/>
<dbReference type="PATRIC" id="fig|1081904.3.peg.957"/>
<proteinExistence type="predicted"/>
<name>U2MN34_9BACT</name>
<dbReference type="EMBL" id="AWET01000018">
    <property type="protein sequence ID" value="ERK03040.1"/>
    <property type="molecule type" value="Genomic_DNA"/>
</dbReference>
<accession>U2MN34</accession>
<evidence type="ECO:0000313" key="1">
    <source>
        <dbReference type="EMBL" id="ERK03040.1"/>
    </source>
</evidence>
<organism evidence="1 2">
    <name type="scientific">Hoylesella pleuritidis F0068</name>
    <dbReference type="NCBI Taxonomy" id="1081904"/>
    <lineage>
        <taxon>Bacteria</taxon>
        <taxon>Pseudomonadati</taxon>
        <taxon>Bacteroidota</taxon>
        <taxon>Bacteroidia</taxon>
        <taxon>Bacteroidales</taxon>
        <taxon>Prevotellaceae</taxon>
        <taxon>Hoylesella</taxon>
    </lineage>
</organism>
<sequence length="78" mass="9042">MQTSAAAYQDINRMLDSFYEVLKEDPEREKRRAKLMEIGRQMNKQQTPTATTNAQMTLLYKSYQLSVKYMASAVSTKL</sequence>
<protein>
    <submittedName>
        <fullName evidence="1">Uncharacterized protein</fullName>
    </submittedName>
</protein>
<comment type="caution">
    <text evidence="1">The sequence shown here is derived from an EMBL/GenBank/DDBJ whole genome shotgun (WGS) entry which is preliminary data.</text>
</comment>
<dbReference type="RefSeq" id="WP_021583600.1">
    <property type="nucleotide sequence ID" value="NZ_AWET01000018.1"/>
</dbReference>
<reference evidence="1 2" key="1">
    <citation type="submission" date="2013-08" db="EMBL/GenBank/DDBJ databases">
        <authorList>
            <person name="Durkin A.S."/>
            <person name="Haft D.R."/>
            <person name="McCorrison J."/>
            <person name="Torralba M."/>
            <person name="Gillis M."/>
            <person name="Haft D.H."/>
            <person name="Methe B."/>
            <person name="Sutton G."/>
            <person name="Nelson K.E."/>
        </authorList>
    </citation>
    <scope>NUCLEOTIDE SEQUENCE [LARGE SCALE GENOMIC DNA]</scope>
    <source>
        <strain evidence="1 2">F0068</strain>
    </source>
</reference>
<keyword evidence="2" id="KW-1185">Reference proteome</keyword>
<evidence type="ECO:0000313" key="2">
    <source>
        <dbReference type="Proteomes" id="UP000016600"/>
    </source>
</evidence>
<dbReference type="Proteomes" id="UP000016600">
    <property type="component" value="Unassembled WGS sequence"/>
</dbReference>
<gene>
    <name evidence="1" type="ORF">HMPREF1218_1754</name>
</gene>